<evidence type="ECO:0008006" key="3">
    <source>
        <dbReference type="Google" id="ProtNLM"/>
    </source>
</evidence>
<name>A0A232EPM3_9HYME</name>
<dbReference type="AlphaFoldDB" id="A0A232EPM3"/>
<dbReference type="Proteomes" id="UP000215335">
    <property type="component" value="Unassembled WGS sequence"/>
</dbReference>
<accession>A0A232EPM3</accession>
<proteinExistence type="predicted"/>
<evidence type="ECO:0000313" key="2">
    <source>
        <dbReference type="Proteomes" id="UP000215335"/>
    </source>
</evidence>
<sequence length="45" mass="5288">MDKPVTTYDVCKYINCNNGKLTGHRLFRFPMEANRQKIWIDNAGK</sequence>
<evidence type="ECO:0000313" key="1">
    <source>
        <dbReference type="EMBL" id="OXU20288.1"/>
    </source>
</evidence>
<protein>
    <recommendedName>
        <fullName evidence="3">THAP-type domain-containing protein</fullName>
    </recommendedName>
</protein>
<dbReference type="EMBL" id="NNAY01002923">
    <property type="protein sequence ID" value="OXU20288.1"/>
    <property type="molecule type" value="Genomic_DNA"/>
</dbReference>
<organism evidence="1 2">
    <name type="scientific">Trichomalopsis sarcophagae</name>
    <dbReference type="NCBI Taxonomy" id="543379"/>
    <lineage>
        <taxon>Eukaryota</taxon>
        <taxon>Metazoa</taxon>
        <taxon>Ecdysozoa</taxon>
        <taxon>Arthropoda</taxon>
        <taxon>Hexapoda</taxon>
        <taxon>Insecta</taxon>
        <taxon>Pterygota</taxon>
        <taxon>Neoptera</taxon>
        <taxon>Endopterygota</taxon>
        <taxon>Hymenoptera</taxon>
        <taxon>Apocrita</taxon>
        <taxon>Proctotrupomorpha</taxon>
        <taxon>Chalcidoidea</taxon>
        <taxon>Pteromalidae</taxon>
        <taxon>Pteromalinae</taxon>
        <taxon>Trichomalopsis</taxon>
    </lineage>
</organism>
<keyword evidence="2" id="KW-1185">Reference proteome</keyword>
<gene>
    <name evidence="1" type="ORF">TSAR_000039</name>
</gene>
<reference evidence="1 2" key="1">
    <citation type="journal article" date="2017" name="Curr. Biol.">
        <title>The Evolution of Venom by Co-option of Single-Copy Genes.</title>
        <authorList>
            <person name="Martinson E.O."/>
            <person name="Mrinalini"/>
            <person name="Kelkar Y.D."/>
            <person name="Chang C.H."/>
            <person name="Werren J.H."/>
        </authorList>
    </citation>
    <scope>NUCLEOTIDE SEQUENCE [LARGE SCALE GENOMIC DNA]</scope>
    <source>
        <strain evidence="1 2">Alberta</strain>
        <tissue evidence="1">Whole body</tissue>
    </source>
</reference>
<comment type="caution">
    <text evidence="1">The sequence shown here is derived from an EMBL/GenBank/DDBJ whole genome shotgun (WGS) entry which is preliminary data.</text>
</comment>